<dbReference type="RefSeq" id="WP_184564757.1">
    <property type="nucleotide sequence ID" value="NZ_JACIEI010000004.1"/>
</dbReference>
<proteinExistence type="predicted"/>
<accession>A0A7W6E3G6</accession>
<organism evidence="1 2">
    <name type="scientific">Sulfitobacter undariae</name>
    <dbReference type="NCBI Taxonomy" id="1563671"/>
    <lineage>
        <taxon>Bacteria</taxon>
        <taxon>Pseudomonadati</taxon>
        <taxon>Pseudomonadota</taxon>
        <taxon>Alphaproteobacteria</taxon>
        <taxon>Rhodobacterales</taxon>
        <taxon>Roseobacteraceae</taxon>
        <taxon>Sulfitobacter</taxon>
    </lineage>
</organism>
<dbReference type="Proteomes" id="UP000530268">
    <property type="component" value="Unassembled WGS sequence"/>
</dbReference>
<reference evidence="1 2" key="1">
    <citation type="submission" date="2020-08" db="EMBL/GenBank/DDBJ databases">
        <title>Genomic Encyclopedia of Type Strains, Phase IV (KMG-IV): sequencing the most valuable type-strain genomes for metagenomic binning, comparative biology and taxonomic classification.</title>
        <authorList>
            <person name="Goeker M."/>
        </authorList>
    </citation>
    <scope>NUCLEOTIDE SEQUENCE [LARGE SCALE GENOMIC DNA]</scope>
    <source>
        <strain evidence="1 2">DSM 102234</strain>
    </source>
</reference>
<dbReference type="Gene3D" id="3.40.50.300">
    <property type="entry name" value="P-loop containing nucleotide triphosphate hydrolases"/>
    <property type="match status" value="1"/>
</dbReference>
<evidence type="ECO:0000313" key="1">
    <source>
        <dbReference type="EMBL" id="MBB3994072.1"/>
    </source>
</evidence>
<dbReference type="GO" id="GO:0008146">
    <property type="term" value="F:sulfotransferase activity"/>
    <property type="evidence" value="ECO:0007669"/>
    <property type="project" value="InterPro"/>
</dbReference>
<dbReference type="AlphaFoldDB" id="A0A7W6E3G6"/>
<dbReference type="InterPro" id="IPR027417">
    <property type="entry name" value="P-loop_NTPase"/>
</dbReference>
<dbReference type="InterPro" id="IPR005331">
    <property type="entry name" value="Sulfotransferase"/>
</dbReference>
<dbReference type="GO" id="GO:0016020">
    <property type="term" value="C:membrane"/>
    <property type="evidence" value="ECO:0007669"/>
    <property type="project" value="InterPro"/>
</dbReference>
<dbReference type="EMBL" id="JACIEI010000004">
    <property type="protein sequence ID" value="MBB3994072.1"/>
    <property type="molecule type" value="Genomic_DNA"/>
</dbReference>
<dbReference type="SUPFAM" id="SSF52540">
    <property type="entry name" value="P-loop containing nucleoside triphosphate hydrolases"/>
    <property type="match status" value="1"/>
</dbReference>
<keyword evidence="2" id="KW-1185">Reference proteome</keyword>
<gene>
    <name evidence="1" type="ORF">GGR95_001713</name>
</gene>
<sequence>MTARFDSFVVFAEMRTGSNFLEANLNAFAGISCHGEAFNPHFIGYPKTTHILDVDQEMRDADPSVLLAAIKADPSAMGGFRYFHDHDPRVLDLVMDDPKCAKIILTRNPVESYVSWKIAQETGQWKLTDVKARKAAQAMFDAEEFEAHLGALQAFQLLLMNRLQTSGQTAFYVAYEDLQSVEVMNGIATYLGVPEMLEELDKNLKKQNPSPLSEKVGNYAEMEAALARLDRFDLTRTPNFEPRRGANVPSYVTGVKAPLLFMPVAGAPYQEVRRWLSGLDGEKQNQLGQKMTQKELRQWKSQSEGHRSFTVLRHPVLRAHDVFCHRILNAGQGSFLQLRRTLVRRYKLPLPEEGQIDLAAHRAAFMAFLTFLKGNLAGQTAVRVDQAWCTQAQAIQGFGDFTMPDLILREETLAQDLAALAAAVGYHDAPQVEPASLHGPYALEDIYDDEIEALAADVYQRDYMMFGFGRWR</sequence>
<dbReference type="Pfam" id="PF03567">
    <property type="entry name" value="Sulfotransfer_2"/>
    <property type="match status" value="1"/>
</dbReference>
<comment type="caution">
    <text evidence="1">The sequence shown here is derived from an EMBL/GenBank/DDBJ whole genome shotgun (WGS) entry which is preliminary data.</text>
</comment>
<protein>
    <submittedName>
        <fullName evidence="1">LPS sulfotransferase NodH</fullName>
    </submittedName>
</protein>
<keyword evidence="1" id="KW-0808">Transferase</keyword>
<dbReference type="PROSITE" id="PS51257">
    <property type="entry name" value="PROKAR_LIPOPROTEIN"/>
    <property type="match status" value="1"/>
</dbReference>
<name>A0A7W6E3G6_9RHOB</name>
<evidence type="ECO:0000313" key="2">
    <source>
        <dbReference type="Proteomes" id="UP000530268"/>
    </source>
</evidence>